<comment type="caution">
    <text evidence="1">The sequence shown here is derived from an EMBL/GenBank/DDBJ whole genome shotgun (WGS) entry which is preliminary data.</text>
</comment>
<dbReference type="AlphaFoldDB" id="A0A0J6US52"/>
<accession>A0A0J6US52</accession>
<organism evidence="1 2">
    <name type="scientific">Methylobacterium aquaticum</name>
    <dbReference type="NCBI Taxonomy" id="270351"/>
    <lineage>
        <taxon>Bacteria</taxon>
        <taxon>Pseudomonadati</taxon>
        <taxon>Pseudomonadota</taxon>
        <taxon>Alphaproteobacteria</taxon>
        <taxon>Hyphomicrobiales</taxon>
        <taxon>Methylobacteriaceae</taxon>
        <taxon>Methylobacterium</taxon>
    </lineage>
</organism>
<dbReference type="PATRIC" id="fig|270351.6.peg.3301"/>
<sequence>MAWSGAALAVEVKLPAKAVIGPESRDVAMAFGCTPRQSRTAAGSLVIGVEVPNFDALEKRFDFGAFEGPTGTRKPLTEITVAQGVRLPASGAIAVDGTSFSLGVAAALRGEEAALRKLRTIAAAASAGPGTLRWRQESPRKGDAPILVTVPVSAADADRLKAALAPCLTGQ</sequence>
<evidence type="ECO:0000313" key="1">
    <source>
        <dbReference type="EMBL" id="KMO28956.1"/>
    </source>
</evidence>
<reference evidence="1 2" key="1">
    <citation type="submission" date="2015-03" db="EMBL/GenBank/DDBJ databases">
        <title>Genome sequencing of Methylobacterium aquaticum DSM16371 type strain.</title>
        <authorList>
            <person name="Chaudhry V."/>
            <person name="Patil P.B."/>
        </authorList>
    </citation>
    <scope>NUCLEOTIDE SEQUENCE [LARGE SCALE GENOMIC DNA]</scope>
    <source>
        <strain evidence="1 2">DSM 16371</strain>
    </source>
</reference>
<proteinExistence type="predicted"/>
<dbReference type="EMBL" id="LABX01000220">
    <property type="protein sequence ID" value="KMO28956.1"/>
    <property type="molecule type" value="Genomic_DNA"/>
</dbReference>
<dbReference type="Proteomes" id="UP000035929">
    <property type="component" value="Unassembled WGS sequence"/>
</dbReference>
<protein>
    <submittedName>
        <fullName evidence="1">Uncharacterized protein</fullName>
    </submittedName>
</protein>
<gene>
    <name evidence="1" type="ORF">VP06_25970</name>
</gene>
<evidence type="ECO:0000313" key="2">
    <source>
        <dbReference type="Proteomes" id="UP000035929"/>
    </source>
</evidence>
<name>A0A0J6US52_9HYPH</name>